<dbReference type="InterPro" id="IPR020449">
    <property type="entry name" value="Tscrpt_reg_AraC-type_HTH"/>
</dbReference>
<dbReference type="InterPro" id="IPR014710">
    <property type="entry name" value="RmlC-like_jellyroll"/>
</dbReference>
<dbReference type="PROSITE" id="PS01124">
    <property type="entry name" value="HTH_ARAC_FAMILY_2"/>
    <property type="match status" value="1"/>
</dbReference>
<proteinExistence type="predicted"/>
<evidence type="ECO:0000259" key="4">
    <source>
        <dbReference type="PROSITE" id="PS01124"/>
    </source>
</evidence>
<gene>
    <name evidence="5" type="ORF">IAB31_07820</name>
</gene>
<dbReference type="Pfam" id="PF02311">
    <property type="entry name" value="AraC_binding"/>
    <property type="match status" value="1"/>
</dbReference>
<dbReference type="AlphaFoldDB" id="A0A9D1D9A3"/>
<evidence type="ECO:0000313" key="6">
    <source>
        <dbReference type="Proteomes" id="UP000886757"/>
    </source>
</evidence>
<name>A0A9D1D9A3_9FIRM</name>
<dbReference type="PROSITE" id="PS00041">
    <property type="entry name" value="HTH_ARAC_FAMILY_1"/>
    <property type="match status" value="1"/>
</dbReference>
<dbReference type="SUPFAM" id="SSF51215">
    <property type="entry name" value="Regulatory protein AraC"/>
    <property type="match status" value="1"/>
</dbReference>
<dbReference type="GO" id="GO:0003700">
    <property type="term" value="F:DNA-binding transcription factor activity"/>
    <property type="evidence" value="ECO:0007669"/>
    <property type="project" value="InterPro"/>
</dbReference>
<dbReference type="InterPro" id="IPR009057">
    <property type="entry name" value="Homeodomain-like_sf"/>
</dbReference>
<dbReference type="PANTHER" id="PTHR43280">
    <property type="entry name" value="ARAC-FAMILY TRANSCRIPTIONAL REGULATOR"/>
    <property type="match status" value="1"/>
</dbReference>
<evidence type="ECO:0000256" key="1">
    <source>
        <dbReference type="ARBA" id="ARBA00023015"/>
    </source>
</evidence>
<evidence type="ECO:0000256" key="3">
    <source>
        <dbReference type="ARBA" id="ARBA00023163"/>
    </source>
</evidence>
<dbReference type="Pfam" id="PF12833">
    <property type="entry name" value="HTH_18"/>
    <property type="match status" value="1"/>
</dbReference>
<dbReference type="InterPro" id="IPR003313">
    <property type="entry name" value="AraC-bd"/>
</dbReference>
<sequence length="283" mass="33377">MTDDLPFVIGYDVISQIAGHEILAHWHTVLEFFYIEEGEILFSCEGGSRLMQRGQGIIINSNVLHAYHKTEGQDCRYLVLNFHPSLLGEKENNVIEKRYIHPFIHGEKEFHELYLSAEHPSQKSMIQKMYEILEVWEKKEEGYELMIQSQLLQMWHLLYMTELRFLPDARQENIKMQCIQKAVRFIRENYTEKITLKEIAGHCNISETVCWRLFRSQLDQSPIEYVIKYRIQMSLELLGDPCLPITQVASRSGFDSHSYYSKVFKKVMGCTPQAYRKIIDKRT</sequence>
<dbReference type="GO" id="GO:0043565">
    <property type="term" value="F:sequence-specific DNA binding"/>
    <property type="evidence" value="ECO:0007669"/>
    <property type="project" value="InterPro"/>
</dbReference>
<dbReference type="EMBL" id="DVGK01000087">
    <property type="protein sequence ID" value="HIR13814.1"/>
    <property type="molecule type" value="Genomic_DNA"/>
</dbReference>
<keyword evidence="3" id="KW-0804">Transcription</keyword>
<reference evidence="5" key="2">
    <citation type="journal article" date="2021" name="PeerJ">
        <title>Extensive microbial diversity within the chicken gut microbiome revealed by metagenomics and culture.</title>
        <authorList>
            <person name="Gilroy R."/>
            <person name="Ravi A."/>
            <person name="Getino M."/>
            <person name="Pursley I."/>
            <person name="Horton D.L."/>
            <person name="Alikhan N.F."/>
            <person name="Baker D."/>
            <person name="Gharbi K."/>
            <person name="Hall N."/>
            <person name="Watson M."/>
            <person name="Adriaenssens E.M."/>
            <person name="Foster-Nyarko E."/>
            <person name="Jarju S."/>
            <person name="Secka A."/>
            <person name="Antonio M."/>
            <person name="Oren A."/>
            <person name="Chaudhuri R.R."/>
            <person name="La Ragione R."/>
            <person name="Hildebrand F."/>
            <person name="Pallen M.J."/>
        </authorList>
    </citation>
    <scope>NUCLEOTIDE SEQUENCE</scope>
    <source>
        <strain evidence="5">ChiSjej4B22-8148</strain>
    </source>
</reference>
<dbReference type="InterPro" id="IPR037923">
    <property type="entry name" value="HTH-like"/>
</dbReference>
<dbReference type="InterPro" id="IPR018062">
    <property type="entry name" value="HTH_AraC-typ_CS"/>
</dbReference>
<dbReference type="PANTHER" id="PTHR43280:SF2">
    <property type="entry name" value="HTH-TYPE TRANSCRIPTIONAL REGULATOR EXSA"/>
    <property type="match status" value="1"/>
</dbReference>
<dbReference type="SUPFAM" id="SSF46689">
    <property type="entry name" value="Homeodomain-like"/>
    <property type="match status" value="2"/>
</dbReference>
<dbReference type="CDD" id="cd02208">
    <property type="entry name" value="cupin_RmlC-like"/>
    <property type="match status" value="1"/>
</dbReference>
<evidence type="ECO:0000313" key="5">
    <source>
        <dbReference type="EMBL" id="HIR13814.1"/>
    </source>
</evidence>
<evidence type="ECO:0000256" key="2">
    <source>
        <dbReference type="ARBA" id="ARBA00023125"/>
    </source>
</evidence>
<reference evidence="5" key="1">
    <citation type="submission" date="2020-10" db="EMBL/GenBank/DDBJ databases">
        <authorList>
            <person name="Gilroy R."/>
        </authorList>
    </citation>
    <scope>NUCLEOTIDE SEQUENCE</scope>
    <source>
        <strain evidence="5">ChiSjej4B22-8148</strain>
    </source>
</reference>
<keyword evidence="2" id="KW-0238">DNA-binding</keyword>
<organism evidence="5 6">
    <name type="scientific">Candidatus Choladousia intestinavium</name>
    <dbReference type="NCBI Taxonomy" id="2840727"/>
    <lineage>
        <taxon>Bacteria</taxon>
        <taxon>Bacillati</taxon>
        <taxon>Bacillota</taxon>
        <taxon>Clostridia</taxon>
        <taxon>Lachnospirales</taxon>
        <taxon>Lachnospiraceae</taxon>
        <taxon>Lachnospiraceae incertae sedis</taxon>
        <taxon>Candidatus Choladousia</taxon>
    </lineage>
</organism>
<dbReference type="Gene3D" id="2.60.120.10">
    <property type="entry name" value="Jelly Rolls"/>
    <property type="match status" value="1"/>
</dbReference>
<accession>A0A9D1D9A3</accession>
<protein>
    <submittedName>
        <fullName evidence="5">Helix-turn-helix transcriptional regulator</fullName>
    </submittedName>
</protein>
<dbReference type="Gene3D" id="1.10.10.60">
    <property type="entry name" value="Homeodomain-like"/>
    <property type="match status" value="2"/>
</dbReference>
<dbReference type="SMART" id="SM00342">
    <property type="entry name" value="HTH_ARAC"/>
    <property type="match status" value="1"/>
</dbReference>
<keyword evidence="1" id="KW-0805">Transcription regulation</keyword>
<dbReference type="Proteomes" id="UP000886757">
    <property type="component" value="Unassembled WGS sequence"/>
</dbReference>
<comment type="caution">
    <text evidence="5">The sequence shown here is derived from an EMBL/GenBank/DDBJ whole genome shotgun (WGS) entry which is preliminary data.</text>
</comment>
<dbReference type="InterPro" id="IPR018060">
    <property type="entry name" value="HTH_AraC"/>
</dbReference>
<feature type="domain" description="HTH araC/xylS-type" evidence="4">
    <location>
        <begin position="180"/>
        <end position="278"/>
    </location>
</feature>
<dbReference type="PRINTS" id="PR00032">
    <property type="entry name" value="HTHARAC"/>
</dbReference>